<feature type="compositionally biased region" description="Acidic residues" evidence="1">
    <location>
        <begin position="504"/>
        <end position="514"/>
    </location>
</feature>
<dbReference type="InterPro" id="IPR058604">
    <property type="entry name" value="DUF8167_3rd"/>
</dbReference>
<feature type="transmembrane region" description="Helical" evidence="2">
    <location>
        <begin position="91"/>
        <end position="112"/>
    </location>
</feature>
<evidence type="ECO:0000256" key="2">
    <source>
        <dbReference type="SAM" id="Phobius"/>
    </source>
</evidence>
<evidence type="ECO:0000313" key="4">
    <source>
        <dbReference type="EMBL" id="SDW11946.1"/>
    </source>
</evidence>
<dbReference type="SUPFAM" id="SSF116726">
    <property type="entry name" value="TrkA C-terminal domain-like"/>
    <property type="match status" value="1"/>
</dbReference>
<dbReference type="Pfam" id="PF26502">
    <property type="entry name" value="DUF8167_2nd"/>
    <property type="match status" value="1"/>
</dbReference>
<proteinExistence type="predicted"/>
<feature type="compositionally biased region" description="Low complexity" evidence="1">
    <location>
        <begin position="428"/>
        <end position="441"/>
    </location>
</feature>
<feature type="compositionally biased region" description="Low complexity" evidence="1">
    <location>
        <begin position="453"/>
        <end position="466"/>
    </location>
</feature>
<feature type="compositionally biased region" description="Acidic residues" evidence="1">
    <location>
        <begin position="442"/>
        <end position="452"/>
    </location>
</feature>
<keyword evidence="2" id="KW-0472">Membrane</keyword>
<organism evidence="4 5">
    <name type="scientific">Haloarcula vallismortis</name>
    <name type="common">Halobacterium vallismortis</name>
    <dbReference type="NCBI Taxonomy" id="28442"/>
    <lineage>
        <taxon>Archaea</taxon>
        <taxon>Methanobacteriati</taxon>
        <taxon>Methanobacteriota</taxon>
        <taxon>Stenosarchaea group</taxon>
        <taxon>Halobacteria</taxon>
        <taxon>Halobacteriales</taxon>
        <taxon>Haloarculaceae</taxon>
        <taxon>Haloarcula</taxon>
    </lineage>
</organism>
<keyword evidence="2" id="KW-1133">Transmembrane helix</keyword>
<feature type="transmembrane region" description="Helical" evidence="2">
    <location>
        <begin position="62"/>
        <end position="85"/>
    </location>
</feature>
<dbReference type="GO" id="GO:0008324">
    <property type="term" value="F:monoatomic cation transmembrane transporter activity"/>
    <property type="evidence" value="ECO:0007669"/>
    <property type="project" value="InterPro"/>
</dbReference>
<dbReference type="Pfam" id="PF26501">
    <property type="entry name" value="DUF8167"/>
    <property type="match status" value="1"/>
</dbReference>
<accession>A0A1H2QXN9</accession>
<dbReference type="PROSITE" id="PS51202">
    <property type="entry name" value="RCK_C"/>
    <property type="match status" value="1"/>
</dbReference>
<reference evidence="4 5" key="1">
    <citation type="submission" date="2016-10" db="EMBL/GenBank/DDBJ databases">
        <authorList>
            <person name="de Groot N.N."/>
        </authorList>
    </citation>
    <scope>NUCLEOTIDE SEQUENCE [LARGE SCALE GENOMIC DNA]</scope>
    <source>
        <strain evidence="4 5">DSM 3756</strain>
    </source>
</reference>
<evidence type="ECO:0000259" key="3">
    <source>
        <dbReference type="PROSITE" id="PS51202"/>
    </source>
</evidence>
<dbReference type="Proteomes" id="UP000182573">
    <property type="component" value="Unassembled WGS sequence"/>
</dbReference>
<dbReference type="RefSeq" id="WP_004518638.1">
    <property type="nucleotide sequence ID" value="NZ_FNOF01000001.1"/>
</dbReference>
<dbReference type="GO" id="GO:0006813">
    <property type="term" value="P:potassium ion transport"/>
    <property type="evidence" value="ECO:0007669"/>
    <property type="project" value="InterPro"/>
</dbReference>
<dbReference type="AlphaFoldDB" id="A0A1H2QXN9"/>
<dbReference type="STRING" id="28442.SAMN05443574_101420"/>
<evidence type="ECO:0000313" key="5">
    <source>
        <dbReference type="Proteomes" id="UP000182573"/>
    </source>
</evidence>
<feature type="compositionally biased region" description="Acidic residues" evidence="1">
    <location>
        <begin position="405"/>
        <end position="414"/>
    </location>
</feature>
<protein>
    <recommendedName>
        <fullName evidence="3">RCK C-terminal domain-containing protein</fullName>
    </recommendedName>
</protein>
<feature type="compositionally biased region" description="Acidic residues" evidence="1">
    <location>
        <begin position="558"/>
        <end position="570"/>
    </location>
</feature>
<feature type="compositionally biased region" description="Acidic residues" evidence="1">
    <location>
        <begin position="467"/>
        <end position="479"/>
    </location>
</feature>
<feature type="compositionally biased region" description="Acidic residues" evidence="1">
    <location>
        <begin position="578"/>
        <end position="595"/>
    </location>
</feature>
<feature type="compositionally biased region" description="Polar residues" evidence="1">
    <location>
        <begin position="415"/>
        <end position="427"/>
    </location>
</feature>
<gene>
    <name evidence="4" type="ORF">SAMN05443574_101420</name>
</gene>
<dbReference type="InterPro" id="IPR058603">
    <property type="entry name" value="DUF8167_2nd"/>
</dbReference>
<keyword evidence="2" id="KW-0812">Transmembrane</keyword>
<dbReference type="EMBL" id="FNOF01000001">
    <property type="protein sequence ID" value="SDW11946.1"/>
    <property type="molecule type" value="Genomic_DNA"/>
</dbReference>
<sequence>MTPPGPTLLAQVGENLQLGSVSQSLVEGVVWLLAIAVLAATPAGAIAVFYRWYVRERIQTGLALLFGLTAVVLVIGATTALSEVILGDDDVLAAGVVLLNLAAFLAGGVGAYGGMRIGDRLGVDLFAATGGRNIDADVSEIVQTVGRVTSVRLPDDIDDIIGYDPMPDETKETLANRRFLFPRRLTKDELRDRLVGRLKTDYGVGHVDVELADDGTVDYLAVGSRAAGIGPTLPPSTNAVAIQADPAHAASAGDLVQVWEQAPSKRVLTGELRGVADDVVTVAIDAADTPKLDPQTQYKLVTLPVQDRSDREFASLLRAADETMGTATVESGSTLDGAPVGSLAVSVVAITRDDTAPETIPSRERVLAAGDTIYAIATPDALRRLEQATDGTGETAATAAVADELEDDAGDEEGQSTASDTADLTEQTDGTAGAAADTTDGSADDSATDVDAVETATDDTTNADTDTTTDDTATADESADTAVADEAGESELADVDAAERTTETGDEPPDDDPLEALRNVDTEEPSNDLTAEAFDDSPPDNGDDTVEVWDPEERIGETDDASAADSDLMDSEAPTGEGDGEDDEPTAGDDSENRN</sequence>
<feature type="compositionally biased region" description="Acidic residues" evidence="1">
    <location>
        <begin position="486"/>
        <end position="496"/>
    </location>
</feature>
<feature type="region of interest" description="Disordered" evidence="1">
    <location>
        <begin position="405"/>
        <end position="595"/>
    </location>
</feature>
<feature type="transmembrane region" description="Helical" evidence="2">
    <location>
        <begin position="29"/>
        <end position="50"/>
    </location>
</feature>
<dbReference type="InterPro" id="IPR006037">
    <property type="entry name" value="RCK_C"/>
</dbReference>
<feature type="domain" description="RCK C-terminal" evidence="3">
    <location>
        <begin position="311"/>
        <end position="391"/>
    </location>
</feature>
<dbReference type="InterPro" id="IPR036721">
    <property type="entry name" value="RCK_C_sf"/>
</dbReference>
<evidence type="ECO:0000256" key="1">
    <source>
        <dbReference type="SAM" id="MobiDB-lite"/>
    </source>
</evidence>
<dbReference type="Gene3D" id="3.30.70.1450">
    <property type="entry name" value="Regulator of K+ conductance, C-terminal domain"/>
    <property type="match status" value="1"/>
</dbReference>
<dbReference type="InterPro" id="IPR058480">
    <property type="entry name" value="DUF8167_N"/>
</dbReference>
<name>A0A1H2QXN9_HALVA</name>
<feature type="compositionally biased region" description="Acidic residues" evidence="1">
    <location>
        <begin position="533"/>
        <end position="550"/>
    </location>
</feature>
<dbReference type="Pfam" id="PF26503">
    <property type="entry name" value="DUF8167_3rd"/>
    <property type="match status" value="1"/>
</dbReference>